<evidence type="ECO:0000256" key="2">
    <source>
        <dbReference type="ARBA" id="ARBA00023125"/>
    </source>
</evidence>
<accession>A0ABW1UHJ4</accession>
<reference evidence="7" key="1">
    <citation type="journal article" date="2019" name="Int. J. Syst. Evol. Microbiol.">
        <title>The Global Catalogue of Microorganisms (GCM) 10K type strain sequencing project: providing services to taxonomists for standard genome sequencing and annotation.</title>
        <authorList>
            <consortium name="The Broad Institute Genomics Platform"/>
            <consortium name="The Broad Institute Genome Sequencing Center for Infectious Disease"/>
            <person name="Wu L."/>
            <person name="Ma J."/>
        </authorList>
    </citation>
    <scope>NUCLEOTIDE SEQUENCE [LARGE SCALE GENOMIC DNA]</scope>
    <source>
        <strain evidence="7">CCM 8934</strain>
    </source>
</reference>
<dbReference type="InterPro" id="IPR047057">
    <property type="entry name" value="MerR_fam"/>
</dbReference>
<dbReference type="SUPFAM" id="SSF89082">
    <property type="entry name" value="Antibiotic binding domain of TipA-like multidrug resistance regulators"/>
    <property type="match status" value="1"/>
</dbReference>
<dbReference type="EMBL" id="JBHSSB010000029">
    <property type="protein sequence ID" value="MFC6295555.1"/>
    <property type="molecule type" value="Genomic_DNA"/>
</dbReference>
<evidence type="ECO:0000256" key="4">
    <source>
        <dbReference type="ARBA" id="ARBA00023163"/>
    </source>
</evidence>
<dbReference type="PANTHER" id="PTHR30204:SF90">
    <property type="entry name" value="HTH-TYPE TRANSCRIPTIONAL ACTIVATOR MTA"/>
    <property type="match status" value="1"/>
</dbReference>
<name>A0ABW1UHJ4_9LACO</name>
<dbReference type="PROSITE" id="PS50937">
    <property type="entry name" value="HTH_MERR_2"/>
    <property type="match status" value="1"/>
</dbReference>
<evidence type="ECO:0000259" key="5">
    <source>
        <dbReference type="PROSITE" id="PS50937"/>
    </source>
</evidence>
<keyword evidence="4" id="KW-0804">Transcription</keyword>
<dbReference type="Gene3D" id="1.10.1660.10">
    <property type="match status" value="1"/>
</dbReference>
<evidence type="ECO:0000313" key="7">
    <source>
        <dbReference type="Proteomes" id="UP001596227"/>
    </source>
</evidence>
<dbReference type="Gene3D" id="1.10.490.50">
    <property type="entry name" value="Antibiotic binding domain of TipA-like multidrug resistance regulators"/>
    <property type="match status" value="1"/>
</dbReference>
<evidence type="ECO:0000256" key="1">
    <source>
        <dbReference type="ARBA" id="ARBA00023015"/>
    </source>
</evidence>
<keyword evidence="3" id="KW-0010">Activator</keyword>
<gene>
    <name evidence="6" type="ORF">ACFQH1_10130</name>
</gene>
<keyword evidence="1" id="KW-0805">Transcription regulation</keyword>
<dbReference type="SUPFAM" id="SSF46955">
    <property type="entry name" value="Putative DNA-binding domain"/>
    <property type="match status" value="1"/>
</dbReference>
<evidence type="ECO:0000313" key="6">
    <source>
        <dbReference type="EMBL" id="MFC6295555.1"/>
    </source>
</evidence>
<dbReference type="RefSeq" id="WP_137608094.1">
    <property type="nucleotide sequence ID" value="NZ_BJDH01000011.1"/>
</dbReference>
<dbReference type="Pfam" id="PF07739">
    <property type="entry name" value="TipAS"/>
    <property type="match status" value="1"/>
</dbReference>
<dbReference type="Proteomes" id="UP001596227">
    <property type="component" value="Unassembled WGS sequence"/>
</dbReference>
<dbReference type="InterPro" id="IPR009061">
    <property type="entry name" value="DNA-bd_dom_put_sf"/>
</dbReference>
<feature type="domain" description="HTH merR-type" evidence="5">
    <location>
        <begin position="2"/>
        <end position="71"/>
    </location>
</feature>
<sequence length="250" mass="28595">MAYQIKQLAELAGVSVRTLRYYDEIGLLPPAYVGENGYRYYETAQVDQLQQICLYRAMSVPLVEIKQLLTQSPAEVVTALQTQYQQLLAQRQHLDGLLALVKTTIKTQQGGHEMTDSEKFTAFKQEKLTENEQNYGAELVEKYDAETLKKANQRFAHLSETDYQTMQAMEAQLLADLKTQPAVPGPVAKRIYEAHKQWLSYNWPKVSATMHRNLAAMYQADERFQSYYDDRAGQGATALLCQIIDYYAQD</sequence>
<dbReference type="Pfam" id="PF00376">
    <property type="entry name" value="MerR"/>
    <property type="match status" value="1"/>
</dbReference>
<dbReference type="CDD" id="cd01106">
    <property type="entry name" value="HTH_TipAL-Mta"/>
    <property type="match status" value="1"/>
</dbReference>
<dbReference type="PANTHER" id="PTHR30204">
    <property type="entry name" value="REDOX-CYCLING DRUG-SENSING TRANSCRIPTIONAL ACTIVATOR SOXR"/>
    <property type="match status" value="1"/>
</dbReference>
<proteinExistence type="predicted"/>
<organism evidence="6 7">
    <name type="scientific">Lactiplantibacillus daoliensis</name>
    <dbReference type="NCBI Taxonomy" id="2559916"/>
    <lineage>
        <taxon>Bacteria</taxon>
        <taxon>Bacillati</taxon>
        <taxon>Bacillota</taxon>
        <taxon>Bacilli</taxon>
        <taxon>Lactobacillales</taxon>
        <taxon>Lactobacillaceae</taxon>
        <taxon>Lactiplantibacillus</taxon>
    </lineage>
</organism>
<protein>
    <submittedName>
        <fullName evidence="6">MerR family transcriptional regulator</fullName>
    </submittedName>
</protein>
<dbReference type="InterPro" id="IPR012925">
    <property type="entry name" value="TipAS_dom"/>
</dbReference>
<evidence type="ECO:0000256" key="3">
    <source>
        <dbReference type="ARBA" id="ARBA00023159"/>
    </source>
</evidence>
<dbReference type="InterPro" id="IPR000551">
    <property type="entry name" value="MerR-type_HTH_dom"/>
</dbReference>
<dbReference type="InterPro" id="IPR036244">
    <property type="entry name" value="TipA-like_antibiotic-bd"/>
</dbReference>
<comment type="caution">
    <text evidence="6">The sequence shown here is derived from an EMBL/GenBank/DDBJ whole genome shotgun (WGS) entry which is preliminary data.</text>
</comment>
<keyword evidence="7" id="KW-1185">Reference proteome</keyword>
<keyword evidence="2" id="KW-0238">DNA-binding</keyword>
<dbReference type="SMART" id="SM00422">
    <property type="entry name" value="HTH_MERR"/>
    <property type="match status" value="1"/>
</dbReference>